<organism evidence="2 3">
    <name type="scientific">Enterococcus faecalis TX0630</name>
    <dbReference type="NCBI Taxonomy" id="749508"/>
    <lineage>
        <taxon>Bacteria</taxon>
        <taxon>Bacillati</taxon>
        <taxon>Bacillota</taxon>
        <taxon>Bacilli</taxon>
        <taxon>Lactobacillales</taxon>
        <taxon>Enterococcaceae</taxon>
        <taxon>Enterococcus</taxon>
    </lineage>
</organism>
<evidence type="ECO:0000256" key="1">
    <source>
        <dbReference type="SAM" id="Phobius"/>
    </source>
</evidence>
<dbReference type="EMBL" id="AEBE01000145">
    <property type="protein sequence ID" value="EFU89093.1"/>
    <property type="molecule type" value="Genomic_DNA"/>
</dbReference>
<feature type="transmembrane region" description="Helical" evidence="1">
    <location>
        <begin position="21"/>
        <end position="43"/>
    </location>
</feature>
<sequence>MYSVANDSYFNKKYKEIFNRADFYALFFVASNTMQLAVTYQVLLLSECEISSNFVVKSCP</sequence>
<proteinExistence type="predicted"/>
<keyword evidence="1" id="KW-1133">Transmembrane helix</keyword>
<protein>
    <submittedName>
        <fullName evidence="2">Uncharacterized protein</fullName>
    </submittedName>
</protein>
<keyword evidence="1" id="KW-0812">Transmembrane</keyword>
<dbReference type="AlphaFoldDB" id="A0ABC9P2B9"/>
<comment type="caution">
    <text evidence="2">The sequence shown here is derived from an EMBL/GenBank/DDBJ whole genome shotgun (WGS) entry which is preliminary data.</text>
</comment>
<name>A0ABC9P2B9_ENTFL</name>
<keyword evidence="1" id="KW-0472">Membrane</keyword>
<dbReference type="Proteomes" id="UP000004933">
    <property type="component" value="Unassembled WGS sequence"/>
</dbReference>
<gene>
    <name evidence="2" type="ORF">HMPREF9511_02930</name>
</gene>
<accession>A0ABC9P2B9</accession>
<reference evidence="2 3" key="1">
    <citation type="submission" date="2010-09" db="EMBL/GenBank/DDBJ databases">
        <authorList>
            <person name="Weinstock G."/>
            <person name="Sodergren E."/>
            <person name="Clifton S."/>
            <person name="Fulton L."/>
            <person name="Fulton B."/>
            <person name="Courtney L."/>
            <person name="Fronick C."/>
            <person name="Harrison M."/>
            <person name="Strong C."/>
            <person name="Farmer C."/>
            <person name="Delahaunty K."/>
            <person name="Markovic C."/>
            <person name="Hall O."/>
            <person name="Minx P."/>
            <person name="Tomlinson C."/>
            <person name="Mitreva M."/>
            <person name="Hou S."/>
            <person name="Chen J."/>
            <person name="Wollam A."/>
            <person name="Pepin K.H."/>
            <person name="Johnson M."/>
            <person name="Bhonagiri V."/>
            <person name="Zhang X."/>
            <person name="Suruliraj S."/>
            <person name="Warren W."/>
            <person name="Chinwalla A."/>
            <person name="Mardis E.R."/>
            <person name="Wilson R.K."/>
        </authorList>
    </citation>
    <scope>NUCLEOTIDE SEQUENCE [LARGE SCALE GENOMIC DNA]</scope>
    <source>
        <strain evidence="2 3">TX0630</strain>
    </source>
</reference>
<evidence type="ECO:0000313" key="3">
    <source>
        <dbReference type="Proteomes" id="UP000004933"/>
    </source>
</evidence>
<evidence type="ECO:0000313" key="2">
    <source>
        <dbReference type="EMBL" id="EFU89093.1"/>
    </source>
</evidence>